<sequence>MAIDGVLAKIEGRCDERRWHVTARHDSRPNVSALVGDAFASRRREQRNEHMEKGSKGRNSVAGPCAGPQQNISALRCNLGAMRAKATIWMLSRDVSENMTWGRRAAVSKETRSASRRLGGRTPMRTSPRPQQQVATFENKLEALISELCIRSCCVNTSTLPPPRVAVNFAVHFFEPNLDGEFLLIRPFDSNASTSSSRLPPASLSFSCRPLSARCRTYSARS</sequence>
<evidence type="ECO:0000313" key="3">
    <source>
        <dbReference type="Proteomes" id="UP000193144"/>
    </source>
</evidence>
<reference evidence="2 3" key="1">
    <citation type="submission" date="2016-07" db="EMBL/GenBank/DDBJ databases">
        <title>Pervasive Adenine N6-methylation of Active Genes in Fungi.</title>
        <authorList>
            <consortium name="DOE Joint Genome Institute"/>
            <person name="Mondo S.J."/>
            <person name="Dannebaum R.O."/>
            <person name="Kuo R.C."/>
            <person name="Labutti K."/>
            <person name="Haridas S."/>
            <person name="Kuo A."/>
            <person name="Salamov A."/>
            <person name="Ahrendt S.R."/>
            <person name="Lipzen A."/>
            <person name="Sullivan W."/>
            <person name="Andreopoulos W.B."/>
            <person name="Clum A."/>
            <person name="Lindquist E."/>
            <person name="Daum C."/>
            <person name="Ramamoorthy G.K."/>
            <person name="Gryganskyi A."/>
            <person name="Culley D."/>
            <person name="Magnuson J.K."/>
            <person name="James T.Y."/>
            <person name="O'Malley M.A."/>
            <person name="Stajich J.E."/>
            <person name="Spatafora J.W."/>
            <person name="Visel A."/>
            <person name="Grigoriev I.V."/>
        </authorList>
    </citation>
    <scope>NUCLEOTIDE SEQUENCE [LARGE SCALE GENOMIC DNA]</scope>
    <source>
        <strain evidence="2 3">CBS 115471</strain>
    </source>
</reference>
<dbReference type="Proteomes" id="UP000193144">
    <property type="component" value="Unassembled WGS sequence"/>
</dbReference>
<organism evidence="2 3">
    <name type="scientific">Clohesyomyces aquaticus</name>
    <dbReference type="NCBI Taxonomy" id="1231657"/>
    <lineage>
        <taxon>Eukaryota</taxon>
        <taxon>Fungi</taxon>
        <taxon>Dikarya</taxon>
        <taxon>Ascomycota</taxon>
        <taxon>Pezizomycotina</taxon>
        <taxon>Dothideomycetes</taxon>
        <taxon>Pleosporomycetidae</taxon>
        <taxon>Pleosporales</taxon>
        <taxon>Lindgomycetaceae</taxon>
        <taxon>Clohesyomyces</taxon>
    </lineage>
</organism>
<feature type="region of interest" description="Disordered" evidence="1">
    <location>
        <begin position="106"/>
        <end position="131"/>
    </location>
</feature>
<keyword evidence="3" id="KW-1185">Reference proteome</keyword>
<accession>A0A1Y1ZI77</accession>
<protein>
    <submittedName>
        <fullName evidence="2">Uncharacterized protein</fullName>
    </submittedName>
</protein>
<evidence type="ECO:0000313" key="2">
    <source>
        <dbReference type="EMBL" id="ORY09960.1"/>
    </source>
</evidence>
<feature type="region of interest" description="Disordered" evidence="1">
    <location>
        <begin position="40"/>
        <end position="65"/>
    </location>
</feature>
<gene>
    <name evidence="2" type="ORF">BCR34DRAFT_358647</name>
</gene>
<comment type="caution">
    <text evidence="2">The sequence shown here is derived from an EMBL/GenBank/DDBJ whole genome shotgun (WGS) entry which is preliminary data.</text>
</comment>
<evidence type="ECO:0000256" key="1">
    <source>
        <dbReference type="SAM" id="MobiDB-lite"/>
    </source>
</evidence>
<name>A0A1Y1ZI77_9PLEO</name>
<proteinExistence type="predicted"/>
<feature type="compositionally biased region" description="Basic and acidic residues" evidence="1">
    <location>
        <begin position="40"/>
        <end position="55"/>
    </location>
</feature>
<dbReference type="EMBL" id="MCFA01000079">
    <property type="protein sequence ID" value="ORY09960.1"/>
    <property type="molecule type" value="Genomic_DNA"/>
</dbReference>
<dbReference type="AlphaFoldDB" id="A0A1Y1ZI77"/>